<dbReference type="Proteomes" id="UP000257200">
    <property type="component" value="Unplaced"/>
</dbReference>
<comment type="subcellular location">
    <subcellularLocation>
        <location evidence="1">Nucleus</location>
    </subcellularLocation>
</comment>
<keyword evidence="6" id="KW-0539">Nucleus</keyword>
<protein>
    <recommendedName>
        <fullName evidence="9">GTF2I repeat domain containing 1</fullName>
    </recommendedName>
</protein>
<dbReference type="GeneTree" id="ENSGT00940000159414"/>
<dbReference type="GO" id="GO:0003677">
    <property type="term" value="F:DNA binding"/>
    <property type="evidence" value="ECO:0007669"/>
    <property type="project" value="UniProtKB-KW"/>
</dbReference>
<dbReference type="SUPFAM" id="SSF117773">
    <property type="entry name" value="GTF2I-like repeat"/>
    <property type="match status" value="2"/>
</dbReference>
<name>A0A3Q1G8Y0_9TELE</name>
<evidence type="ECO:0000313" key="7">
    <source>
        <dbReference type="Ensembl" id="ENSAPOP00000014675.1"/>
    </source>
</evidence>
<keyword evidence="3" id="KW-0805">Transcription regulation</keyword>
<keyword evidence="2" id="KW-0677">Repeat</keyword>
<keyword evidence="8" id="KW-1185">Reference proteome</keyword>
<evidence type="ECO:0000256" key="5">
    <source>
        <dbReference type="ARBA" id="ARBA00023163"/>
    </source>
</evidence>
<dbReference type="InParanoid" id="A0A3Q1G8Y0"/>
<organism evidence="7 8">
    <name type="scientific">Acanthochromis polyacanthus</name>
    <name type="common">spiny chromis</name>
    <dbReference type="NCBI Taxonomy" id="80966"/>
    <lineage>
        <taxon>Eukaryota</taxon>
        <taxon>Metazoa</taxon>
        <taxon>Chordata</taxon>
        <taxon>Craniata</taxon>
        <taxon>Vertebrata</taxon>
        <taxon>Euteleostomi</taxon>
        <taxon>Actinopterygii</taxon>
        <taxon>Neopterygii</taxon>
        <taxon>Teleostei</taxon>
        <taxon>Neoteleostei</taxon>
        <taxon>Acanthomorphata</taxon>
        <taxon>Ovalentaria</taxon>
        <taxon>Pomacentridae</taxon>
        <taxon>Acanthochromis</taxon>
    </lineage>
</organism>
<dbReference type="PROSITE" id="PS51139">
    <property type="entry name" value="GTF2I"/>
    <property type="match status" value="1"/>
</dbReference>
<keyword evidence="4" id="KW-0238">DNA-binding</keyword>
<evidence type="ECO:0000256" key="4">
    <source>
        <dbReference type="ARBA" id="ARBA00023125"/>
    </source>
</evidence>
<evidence type="ECO:0000256" key="3">
    <source>
        <dbReference type="ARBA" id="ARBA00023015"/>
    </source>
</evidence>
<evidence type="ECO:0000313" key="8">
    <source>
        <dbReference type="Proteomes" id="UP000257200"/>
    </source>
</evidence>
<dbReference type="STRING" id="80966.ENSAPOP00000014675"/>
<reference evidence="7" key="1">
    <citation type="submission" date="2025-08" db="UniProtKB">
        <authorList>
            <consortium name="Ensembl"/>
        </authorList>
    </citation>
    <scope>IDENTIFICATION</scope>
</reference>
<dbReference type="Pfam" id="PF02946">
    <property type="entry name" value="GTF2I"/>
    <property type="match status" value="2"/>
</dbReference>
<dbReference type="Gene3D" id="3.90.1460.10">
    <property type="entry name" value="GTF2I-like"/>
    <property type="match status" value="2"/>
</dbReference>
<sequence length="252" mass="28594">EHCDIMPELPLAEVSGHDLWLNDSCLLASLQCMAMSKLNAEVACVTVHEDSVIAVGTEKGRVFLNSRREIQTDFYKFCRKLCSVNKPLHHLLCFVVFLSPLRIQGTISVGFSHCIILVPVPYEWIQKDPGCVVAHGLPEGVALKKPSEYDTKTLMKILEQSHQKWDSFIRETEDINTLRECVQILFNSRYAEALGLDHMVPVPYRKIACDPGAVEIIGIPDQIPFKRPCTYGVPKLKRILDERHGIRFIVKR</sequence>
<dbReference type="GO" id="GO:0005634">
    <property type="term" value="C:nucleus"/>
    <property type="evidence" value="ECO:0007669"/>
    <property type="project" value="UniProtKB-SubCell"/>
</dbReference>
<dbReference type="InterPro" id="IPR036647">
    <property type="entry name" value="GTF2I-like_rpt_sf"/>
</dbReference>
<evidence type="ECO:0000256" key="1">
    <source>
        <dbReference type="ARBA" id="ARBA00004123"/>
    </source>
</evidence>
<evidence type="ECO:0000256" key="6">
    <source>
        <dbReference type="ARBA" id="ARBA00023242"/>
    </source>
</evidence>
<dbReference type="PANTHER" id="PTHR46304:SF1">
    <property type="entry name" value="GENERAL TRANSCRIPTION FACTOR II-I REPEAT DOMAIN-CONTAINING PROTEIN 1"/>
    <property type="match status" value="1"/>
</dbReference>
<dbReference type="Ensembl" id="ENSAPOT00000032929.1">
    <property type="protein sequence ID" value="ENSAPOP00000014675.1"/>
    <property type="gene ID" value="ENSAPOG00000017583.1"/>
</dbReference>
<evidence type="ECO:0000256" key="2">
    <source>
        <dbReference type="ARBA" id="ARBA00022737"/>
    </source>
</evidence>
<reference evidence="7" key="2">
    <citation type="submission" date="2025-09" db="UniProtKB">
        <authorList>
            <consortium name="Ensembl"/>
        </authorList>
    </citation>
    <scope>IDENTIFICATION</scope>
</reference>
<dbReference type="PANTHER" id="PTHR46304">
    <property type="entry name" value="GENERAL TRANSCRIPTION FACTOR II-I REPEAT DOMAIN-CONTAINING PROTEIN 1"/>
    <property type="match status" value="1"/>
</dbReference>
<keyword evidence="5" id="KW-0804">Transcription</keyword>
<dbReference type="GO" id="GO:0003700">
    <property type="term" value="F:DNA-binding transcription factor activity"/>
    <property type="evidence" value="ECO:0007669"/>
    <property type="project" value="TreeGrafter"/>
</dbReference>
<accession>A0A3Q1G8Y0</accession>
<dbReference type="InterPro" id="IPR004212">
    <property type="entry name" value="GTF2I"/>
</dbReference>
<proteinExistence type="predicted"/>
<evidence type="ECO:0008006" key="9">
    <source>
        <dbReference type="Google" id="ProtNLM"/>
    </source>
</evidence>
<dbReference type="AlphaFoldDB" id="A0A3Q1G8Y0"/>